<reference evidence="14" key="1">
    <citation type="submission" date="2022-11" db="UniProtKB">
        <authorList>
            <consortium name="WormBaseParasite"/>
        </authorList>
    </citation>
    <scope>IDENTIFICATION</scope>
</reference>
<evidence type="ECO:0000256" key="6">
    <source>
        <dbReference type="ARBA" id="ARBA00022692"/>
    </source>
</evidence>
<evidence type="ECO:0000256" key="2">
    <source>
        <dbReference type="ARBA" id="ARBA00009995"/>
    </source>
</evidence>
<organism evidence="13 14">
    <name type="scientific">Panagrolaimus superbus</name>
    <dbReference type="NCBI Taxonomy" id="310955"/>
    <lineage>
        <taxon>Eukaryota</taxon>
        <taxon>Metazoa</taxon>
        <taxon>Ecdysozoa</taxon>
        <taxon>Nematoda</taxon>
        <taxon>Chromadorea</taxon>
        <taxon>Rhabditida</taxon>
        <taxon>Tylenchina</taxon>
        <taxon>Panagrolaimomorpha</taxon>
        <taxon>Panagrolaimoidea</taxon>
        <taxon>Panagrolaimidae</taxon>
        <taxon>Panagrolaimus</taxon>
    </lineage>
</organism>
<evidence type="ECO:0000256" key="7">
    <source>
        <dbReference type="ARBA" id="ARBA00022729"/>
    </source>
</evidence>
<evidence type="ECO:0000256" key="9">
    <source>
        <dbReference type="ARBA" id="ARBA00023136"/>
    </source>
</evidence>
<dbReference type="GO" id="GO:0016020">
    <property type="term" value="C:membrane"/>
    <property type="evidence" value="ECO:0007669"/>
    <property type="project" value="UniProtKB-SubCell"/>
</dbReference>
<keyword evidence="6 11" id="KW-0812">Transmembrane</keyword>
<feature type="signal peptide" evidence="12">
    <location>
        <begin position="1"/>
        <end position="17"/>
    </location>
</feature>
<feature type="transmembrane region" description="Helical" evidence="11">
    <location>
        <begin position="485"/>
        <end position="508"/>
    </location>
</feature>
<proteinExistence type="inferred from homology"/>
<dbReference type="GO" id="GO:0015020">
    <property type="term" value="F:glucuronosyltransferase activity"/>
    <property type="evidence" value="ECO:0007669"/>
    <property type="project" value="UniProtKB-EC"/>
</dbReference>
<evidence type="ECO:0000256" key="5">
    <source>
        <dbReference type="ARBA" id="ARBA00022679"/>
    </source>
</evidence>
<evidence type="ECO:0000256" key="11">
    <source>
        <dbReference type="SAM" id="Phobius"/>
    </source>
</evidence>
<evidence type="ECO:0000256" key="4">
    <source>
        <dbReference type="ARBA" id="ARBA00022676"/>
    </source>
</evidence>
<dbReference type="PANTHER" id="PTHR48043:SF23">
    <property type="entry name" value="UDP-GLUCURONOSYLTRANSFERASE"/>
    <property type="match status" value="1"/>
</dbReference>
<evidence type="ECO:0000313" key="14">
    <source>
        <dbReference type="WBParaSite" id="PSU_v2.g2873.t1"/>
    </source>
</evidence>
<dbReference type="Gene3D" id="3.40.50.2000">
    <property type="entry name" value="Glycogen Phosphorylase B"/>
    <property type="match status" value="1"/>
</dbReference>
<evidence type="ECO:0000256" key="8">
    <source>
        <dbReference type="ARBA" id="ARBA00022989"/>
    </source>
</evidence>
<dbReference type="SUPFAM" id="SSF53756">
    <property type="entry name" value="UDP-Glycosyltransferase/glycogen phosphorylase"/>
    <property type="match status" value="1"/>
</dbReference>
<evidence type="ECO:0000256" key="3">
    <source>
        <dbReference type="ARBA" id="ARBA00012544"/>
    </source>
</evidence>
<name>A0A914YS82_9BILA</name>
<evidence type="ECO:0000256" key="10">
    <source>
        <dbReference type="ARBA" id="ARBA00047475"/>
    </source>
</evidence>
<dbReference type="Proteomes" id="UP000887577">
    <property type="component" value="Unplaced"/>
</dbReference>
<keyword evidence="7 12" id="KW-0732">Signal</keyword>
<dbReference type="AlphaFoldDB" id="A0A914YS82"/>
<dbReference type="CDD" id="cd03784">
    <property type="entry name" value="GT1_Gtf-like"/>
    <property type="match status" value="1"/>
</dbReference>
<evidence type="ECO:0000313" key="13">
    <source>
        <dbReference type="Proteomes" id="UP000887577"/>
    </source>
</evidence>
<dbReference type="EC" id="2.4.1.17" evidence="3"/>
<dbReference type="Pfam" id="PF00201">
    <property type="entry name" value="UDPGT"/>
    <property type="match status" value="1"/>
</dbReference>
<sequence length="521" mass="59877">MLKFLVLLFFKISFCNGAKILIYNPEYAFARSHRYFLGELSDILADAGHTVVMYQPHFDADTNVTGSKNNKVQTLTRASELDLKLPDFVEQIWTADESIYESEKVMNELHEMFGKNCKNQLKDASLMKKLKNEKFDLGIAELFDPCGFAVFEKIDLKKYITVFTMGLYDSISNLLGIPQATSYVPTGYGGVLPKTNFYGRLQNAIGTFITWSTDIYRDMIFSQVIYETENRHLSVYEKAINASFIFSNAEEYLDFPRPTSYKVVNIGGFNLKEAQPLNEKFRNMINKASKIVFVSFGSVTHCSLMPQSLKESLFEMFRIFPEFTFLWRHNKPEAENLQGLKNVYLEEWFPQQEILAHPKTVAVITHAGLNSVIEIGYAGVPAIAFPIFCDQFKNSLLFEYRGTGIALNKMNVTKTTFVDAFQKIVNEKSYKIKAQNLAKMIKSKPMSAKDRVLKYTQFAAEFGEMDNLDLYGRYLNTIHFYNIDVYLFIFSVFMVVFLLAGLFIFFVLKIFKKTVIKSKVE</sequence>
<keyword evidence="4" id="KW-0328">Glycosyltransferase</keyword>
<evidence type="ECO:0000256" key="1">
    <source>
        <dbReference type="ARBA" id="ARBA00004167"/>
    </source>
</evidence>
<comment type="similarity">
    <text evidence="2">Belongs to the UDP-glycosyltransferase family.</text>
</comment>
<dbReference type="InterPro" id="IPR002213">
    <property type="entry name" value="UDP_glucos_trans"/>
</dbReference>
<keyword evidence="13" id="KW-1185">Reference proteome</keyword>
<keyword evidence="9 11" id="KW-0472">Membrane</keyword>
<feature type="chain" id="PRO_5037116592" description="glucuronosyltransferase" evidence="12">
    <location>
        <begin position="18"/>
        <end position="521"/>
    </location>
</feature>
<keyword evidence="5" id="KW-0808">Transferase</keyword>
<dbReference type="WBParaSite" id="PSU_v2.g2873.t1">
    <property type="protein sequence ID" value="PSU_v2.g2873.t1"/>
    <property type="gene ID" value="PSU_v2.g2873"/>
</dbReference>
<comment type="catalytic activity">
    <reaction evidence="10">
        <text>glucuronate acceptor + UDP-alpha-D-glucuronate = acceptor beta-D-glucuronoside + UDP + H(+)</text>
        <dbReference type="Rhea" id="RHEA:21032"/>
        <dbReference type="ChEBI" id="CHEBI:15378"/>
        <dbReference type="ChEBI" id="CHEBI:58052"/>
        <dbReference type="ChEBI" id="CHEBI:58223"/>
        <dbReference type="ChEBI" id="CHEBI:132367"/>
        <dbReference type="ChEBI" id="CHEBI:132368"/>
        <dbReference type="EC" id="2.4.1.17"/>
    </reaction>
</comment>
<evidence type="ECO:0000256" key="12">
    <source>
        <dbReference type="SAM" id="SignalP"/>
    </source>
</evidence>
<dbReference type="FunFam" id="3.40.50.2000:FF:000038">
    <property type="entry name" value="UDP-GlucuronosylTransferase"/>
    <property type="match status" value="1"/>
</dbReference>
<accession>A0A914YS82</accession>
<dbReference type="PANTHER" id="PTHR48043">
    <property type="entry name" value="EG:EG0003.4 PROTEIN-RELATED"/>
    <property type="match status" value="1"/>
</dbReference>
<protein>
    <recommendedName>
        <fullName evidence="3">glucuronosyltransferase</fullName>
        <ecNumber evidence="3">2.4.1.17</ecNumber>
    </recommendedName>
</protein>
<keyword evidence="8 11" id="KW-1133">Transmembrane helix</keyword>
<comment type="subcellular location">
    <subcellularLocation>
        <location evidence="1">Membrane</location>
        <topology evidence="1">Single-pass membrane protein</topology>
    </subcellularLocation>
</comment>
<dbReference type="InterPro" id="IPR050271">
    <property type="entry name" value="UDP-glycosyltransferase"/>
</dbReference>